<sequence length="153" mass="17134">MKFRIIKNNFFIVMTLIVIMACSSDDSTTNNEAVISEIENNVKKDTWRITKYIDSGDDELNHFTGYNFTFGDNGVLTATNGSNTYNGTWSITNDSSSDDSSNDLDFNIFFAAPIDFEELTDDWDIISQSAIKIELIDISGGNGGTDYLTFERN</sequence>
<protein>
    <recommendedName>
        <fullName evidence="4">Lipocalin-like protein</fullName>
    </recommendedName>
</protein>
<dbReference type="PROSITE" id="PS51257">
    <property type="entry name" value="PROKAR_LIPOPROTEIN"/>
    <property type="match status" value="1"/>
</dbReference>
<keyword evidence="1" id="KW-0732">Signal</keyword>
<comment type="caution">
    <text evidence="2">The sequence shown here is derived from an EMBL/GenBank/DDBJ whole genome shotgun (WGS) entry which is preliminary data.</text>
</comment>
<accession>A0A3D9HH46</accession>
<feature type="chain" id="PRO_5017820622" description="Lipocalin-like protein" evidence="1">
    <location>
        <begin position="21"/>
        <end position="153"/>
    </location>
</feature>
<dbReference type="Proteomes" id="UP000256629">
    <property type="component" value="Unassembled WGS sequence"/>
</dbReference>
<name>A0A3D9HH46_9FLAO</name>
<dbReference type="EMBL" id="QRDX01000003">
    <property type="protein sequence ID" value="RED48790.1"/>
    <property type="molecule type" value="Genomic_DNA"/>
</dbReference>
<proteinExistence type="predicted"/>
<feature type="signal peptide" evidence="1">
    <location>
        <begin position="1"/>
        <end position="20"/>
    </location>
</feature>
<evidence type="ECO:0008006" key="4">
    <source>
        <dbReference type="Google" id="ProtNLM"/>
    </source>
</evidence>
<gene>
    <name evidence="2" type="ORF">DFQ02_103120</name>
</gene>
<evidence type="ECO:0000256" key="1">
    <source>
        <dbReference type="SAM" id="SignalP"/>
    </source>
</evidence>
<reference evidence="2 3" key="1">
    <citation type="submission" date="2018-07" db="EMBL/GenBank/DDBJ databases">
        <title>Genomic Encyclopedia of Type Strains, Phase III (KMG-III): the genomes of soil and plant-associated and newly described type strains.</title>
        <authorList>
            <person name="Whitman W."/>
        </authorList>
    </citation>
    <scope>NUCLEOTIDE SEQUENCE [LARGE SCALE GENOMIC DNA]</scope>
    <source>
        <strain evidence="2 3">CECT 8487</strain>
    </source>
</reference>
<organism evidence="2 3">
    <name type="scientific">Seonamhaeicola aphaedonensis</name>
    <dbReference type="NCBI Taxonomy" id="1461338"/>
    <lineage>
        <taxon>Bacteria</taxon>
        <taxon>Pseudomonadati</taxon>
        <taxon>Bacteroidota</taxon>
        <taxon>Flavobacteriia</taxon>
        <taxon>Flavobacteriales</taxon>
        <taxon>Flavobacteriaceae</taxon>
    </lineage>
</organism>
<evidence type="ECO:0000313" key="2">
    <source>
        <dbReference type="EMBL" id="RED48790.1"/>
    </source>
</evidence>
<dbReference type="AlphaFoldDB" id="A0A3D9HH46"/>
<evidence type="ECO:0000313" key="3">
    <source>
        <dbReference type="Proteomes" id="UP000256629"/>
    </source>
</evidence>
<keyword evidence="3" id="KW-1185">Reference proteome</keyword>